<dbReference type="Gene3D" id="2.30.110.10">
    <property type="entry name" value="Electron Transport, Fmn-binding Protein, Chain A"/>
    <property type="match status" value="1"/>
</dbReference>
<sequence length="342" mass="37687">MIRSTSSKVCSCRGRLGLGLRSASRVKQALLPRLPSQQQHQQQRSTRFRMGLVVSRAKAEEVGHDVGDDSKNVYSEKNQQAEVESFRKHQGNVARLSFARESRTLVDLGTFGVISTTSARGPSKGYPNGSVVGYAALEDTGLPVFAFSTLSSHTHDIDADPKFSLTVQAPGFRGASDARTTVTGRARKVTDEGRLKVLKERYRQKHPNAFWVEFGDFAMYETMDLVQVRLVGGFARAGSIKPEEFAQAEVDSIVQYSEPICGHMNDDHADQIPAYVQHYTGMRVDEAKMLSVDSLGMNVEAKRDGQSFKVRLPYPQPAEDRKGVKDQIVAMSRAAAASSNQD</sequence>
<gene>
    <name evidence="3" type="ORF">CROS1456_LOCUS8210</name>
    <name evidence="4" type="ORF">HKI87_10g60860</name>
</gene>
<evidence type="ECO:0000313" key="3">
    <source>
        <dbReference type="EMBL" id="CAE0195119.1"/>
    </source>
</evidence>
<reference evidence="3" key="1">
    <citation type="submission" date="2021-01" db="EMBL/GenBank/DDBJ databases">
        <authorList>
            <person name="Corre E."/>
            <person name="Pelletier E."/>
            <person name="Niang G."/>
            <person name="Scheremetjew M."/>
            <person name="Finn R."/>
            <person name="Kale V."/>
            <person name="Holt S."/>
            <person name="Cochrane G."/>
            <person name="Meng A."/>
            <person name="Brown T."/>
            <person name="Cohen L."/>
        </authorList>
    </citation>
    <scope>NUCLEOTIDE SEQUENCE</scope>
    <source>
        <strain evidence="3">RCC1871</strain>
    </source>
</reference>
<keyword evidence="5" id="KW-1185">Reference proteome</keyword>
<proteinExistence type="predicted"/>
<evidence type="ECO:0000259" key="2">
    <source>
        <dbReference type="Pfam" id="PF13883"/>
    </source>
</evidence>
<dbReference type="InterPro" id="IPR055343">
    <property type="entry name" value="CREG_beta-barrel"/>
</dbReference>
<dbReference type="PANTHER" id="PTHR13343">
    <property type="entry name" value="CREG1 PROTEIN"/>
    <property type="match status" value="1"/>
</dbReference>
<dbReference type="Pfam" id="PF10615">
    <property type="entry name" value="DUF2470"/>
    <property type="match status" value="1"/>
</dbReference>
<feature type="domain" description="DUF2470" evidence="1">
    <location>
        <begin position="257"/>
        <end position="331"/>
    </location>
</feature>
<protein>
    <submittedName>
        <fullName evidence="4">DUF2470 domain-containing protein</fullName>
    </submittedName>
</protein>
<feature type="domain" description="CREG-like beta-barrel" evidence="2">
    <location>
        <begin position="98"/>
        <end position="246"/>
    </location>
</feature>
<dbReference type="InterPro" id="IPR037119">
    <property type="entry name" value="Haem_oxidase_HugZ-like_sf"/>
</dbReference>
<dbReference type="InterPro" id="IPR019595">
    <property type="entry name" value="DUF2470"/>
</dbReference>
<dbReference type="InterPro" id="IPR012349">
    <property type="entry name" value="Split_barrel_FMN-bd"/>
</dbReference>
<dbReference type="Proteomes" id="UP001472866">
    <property type="component" value="Chromosome 10"/>
</dbReference>
<dbReference type="SUPFAM" id="SSF50475">
    <property type="entry name" value="FMN-binding split barrel"/>
    <property type="match status" value="1"/>
</dbReference>
<dbReference type="Gene3D" id="3.20.180.10">
    <property type="entry name" value="PNP-oxidase-like"/>
    <property type="match status" value="1"/>
</dbReference>
<reference evidence="4 5" key="2">
    <citation type="submission" date="2024-03" db="EMBL/GenBank/DDBJ databases">
        <title>Complete genome sequence of the green alga Chloropicon roscoffensis RCC1871.</title>
        <authorList>
            <person name="Lemieux C."/>
            <person name="Pombert J.-F."/>
            <person name="Otis C."/>
            <person name="Turmel M."/>
        </authorList>
    </citation>
    <scope>NUCLEOTIDE SEQUENCE [LARGE SCALE GENOMIC DNA]</scope>
    <source>
        <strain evidence="4 5">RCC1871</strain>
    </source>
</reference>
<dbReference type="EMBL" id="CP151510">
    <property type="protein sequence ID" value="WZN64529.1"/>
    <property type="molecule type" value="Genomic_DNA"/>
</dbReference>
<accession>A0A7S3FRJ3</accession>
<name>A0A7S3FRJ3_9CHLO</name>
<dbReference type="GO" id="GO:0005737">
    <property type="term" value="C:cytoplasm"/>
    <property type="evidence" value="ECO:0007669"/>
    <property type="project" value="UniProtKB-ARBA"/>
</dbReference>
<evidence type="ECO:0000259" key="1">
    <source>
        <dbReference type="Pfam" id="PF10615"/>
    </source>
</evidence>
<organism evidence="3">
    <name type="scientific">Chloropicon roscoffensis</name>
    <dbReference type="NCBI Taxonomy" id="1461544"/>
    <lineage>
        <taxon>Eukaryota</taxon>
        <taxon>Viridiplantae</taxon>
        <taxon>Chlorophyta</taxon>
        <taxon>Chloropicophyceae</taxon>
        <taxon>Chloropicales</taxon>
        <taxon>Chloropicaceae</taxon>
        <taxon>Chloropicon</taxon>
    </lineage>
</organism>
<evidence type="ECO:0000313" key="5">
    <source>
        <dbReference type="Proteomes" id="UP001472866"/>
    </source>
</evidence>
<dbReference type="Pfam" id="PF13883">
    <property type="entry name" value="CREG_beta-barrel"/>
    <property type="match status" value="1"/>
</dbReference>
<dbReference type="AlphaFoldDB" id="A0A7S3FRJ3"/>
<dbReference type="PANTHER" id="PTHR13343:SF24">
    <property type="entry name" value="OS07G0573800 PROTEIN"/>
    <property type="match status" value="1"/>
</dbReference>
<dbReference type="EMBL" id="HBHZ01010656">
    <property type="protein sequence ID" value="CAE0195119.1"/>
    <property type="molecule type" value="Transcribed_RNA"/>
</dbReference>
<evidence type="ECO:0000313" key="4">
    <source>
        <dbReference type="EMBL" id="WZN64529.1"/>
    </source>
</evidence>